<feature type="compositionally biased region" description="Polar residues" evidence="1">
    <location>
        <begin position="1"/>
        <end position="20"/>
    </location>
</feature>
<evidence type="ECO:0000313" key="2">
    <source>
        <dbReference type="EMBL" id="KAJ1160172.1"/>
    </source>
</evidence>
<evidence type="ECO:0000313" key="3">
    <source>
        <dbReference type="Proteomes" id="UP001066276"/>
    </source>
</evidence>
<evidence type="ECO:0000256" key="1">
    <source>
        <dbReference type="SAM" id="MobiDB-lite"/>
    </source>
</evidence>
<proteinExistence type="predicted"/>
<organism evidence="2 3">
    <name type="scientific">Pleurodeles waltl</name>
    <name type="common">Iberian ribbed newt</name>
    <dbReference type="NCBI Taxonomy" id="8319"/>
    <lineage>
        <taxon>Eukaryota</taxon>
        <taxon>Metazoa</taxon>
        <taxon>Chordata</taxon>
        <taxon>Craniata</taxon>
        <taxon>Vertebrata</taxon>
        <taxon>Euteleostomi</taxon>
        <taxon>Amphibia</taxon>
        <taxon>Batrachia</taxon>
        <taxon>Caudata</taxon>
        <taxon>Salamandroidea</taxon>
        <taxon>Salamandridae</taxon>
        <taxon>Pleurodelinae</taxon>
        <taxon>Pleurodeles</taxon>
    </lineage>
</organism>
<accession>A0AAV7S7M5</accession>
<reference evidence="2" key="1">
    <citation type="journal article" date="2022" name="bioRxiv">
        <title>Sequencing and chromosome-scale assembly of the giantPleurodeles waltlgenome.</title>
        <authorList>
            <person name="Brown T."/>
            <person name="Elewa A."/>
            <person name="Iarovenko S."/>
            <person name="Subramanian E."/>
            <person name="Araus A.J."/>
            <person name="Petzold A."/>
            <person name="Susuki M."/>
            <person name="Suzuki K.-i.T."/>
            <person name="Hayashi T."/>
            <person name="Toyoda A."/>
            <person name="Oliveira C."/>
            <person name="Osipova E."/>
            <person name="Leigh N.D."/>
            <person name="Simon A."/>
            <person name="Yun M.H."/>
        </authorList>
    </citation>
    <scope>NUCLEOTIDE SEQUENCE</scope>
    <source>
        <strain evidence="2">20211129_DDA</strain>
        <tissue evidence="2">Liver</tissue>
    </source>
</reference>
<feature type="region of interest" description="Disordered" evidence="1">
    <location>
        <begin position="1"/>
        <end position="58"/>
    </location>
</feature>
<protein>
    <submittedName>
        <fullName evidence="2">Uncharacterized protein</fullName>
    </submittedName>
</protein>
<dbReference type="AlphaFoldDB" id="A0AAV7S7M5"/>
<name>A0AAV7S7M5_PLEWA</name>
<sequence length="142" mass="14898">MLPSSPQLQGQTTPDRQQQDPNPPAPGSRRGGTPASAPSLATLPRWEGGQARCSAPGPSRATWLRAEHGCLWCPTAAHAHCLGRPPPRPVPPAGRRRAMRWPRAPIGGEKIIKVRAGCGSPVPCSPGDGGPGLCPRCFGIRL</sequence>
<dbReference type="EMBL" id="JANPWB010000008">
    <property type="protein sequence ID" value="KAJ1160172.1"/>
    <property type="molecule type" value="Genomic_DNA"/>
</dbReference>
<comment type="caution">
    <text evidence="2">The sequence shown here is derived from an EMBL/GenBank/DDBJ whole genome shotgun (WGS) entry which is preliminary data.</text>
</comment>
<gene>
    <name evidence="2" type="ORF">NDU88_000674</name>
</gene>
<dbReference type="Proteomes" id="UP001066276">
    <property type="component" value="Chromosome 4_2"/>
</dbReference>
<keyword evidence="3" id="KW-1185">Reference proteome</keyword>